<keyword evidence="20" id="KW-1185">Reference proteome</keyword>
<evidence type="ECO:0000256" key="5">
    <source>
        <dbReference type="ARBA" id="ARBA00022475"/>
    </source>
</evidence>
<dbReference type="InterPro" id="IPR055355">
    <property type="entry name" value="ZP-C"/>
</dbReference>
<keyword evidence="6" id="KW-0964">Secreted</keyword>
<keyword evidence="13" id="KW-1015">Disulfide bond</keyword>
<comment type="subcellular location">
    <subcellularLocation>
        <location evidence="1">Cell membrane</location>
        <topology evidence="1">Single-pass type I membrane protein</topology>
    </subcellularLocation>
    <subcellularLocation>
        <location evidence="2">Secreted</location>
        <location evidence="2">Extracellular space</location>
        <location evidence="2">Extracellular matrix</location>
    </subcellularLocation>
</comment>
<dbReference type="GO" id="GO:0035803">
    <property type="term" value="P:egg coat formation"/>
    <property type="evidence" value="ECO:0007669"/>
    <property type="project" value="TreeGrafter"/>
</dbReference>
<feature type="domain" description="ZP" evidence="18">
    <location>
        <begin position="105"/>
        <end position="358"/>
    </location>
</feature>
<dbReference type="GO" id="GO:0031012">
    <property type="term" value="C:extracellular matrix"/>
    <property type="evidence" value="ECO:0007669"/>
    <property type="project" value="TreeGrafter"/>
</dbReference>
<dbReference type="PANTHER" id="PTHR11576">
    <property type="entry name" value="ZONA PELLUCIDA SPERM-BINDING PROTEIN 3"/>
    <property type="match status" value="1"/>
</dbReference>
<name>A0A7N6AUU5_ANATE</name>
<keyword evidence="5" id="KW-1003">Cell membrane</keyword>
<dbReference type="InParanoid" id="A0A7N6AUU5"/>
<dbReference type="GeneTree" id="ENSGT01030000234567"/>
<evidence type="ECO:0000256" key="17">
    <source>
        <dbReference type="SAM" id="SignalP"/>
    </source>
</evidence>
<keyword evidence="12" id="KW-0472">Membrane</keyword>
<evidence type="ECO:0000256" key="9">
    <source>
        <dbReference type="ARBA" id="ARBA00022692"/>
    </source>
</evidence>
<dbReference type="GO" id="GO:0007339">
    <property type="term" value="P:binding of sperm to zona pellucida"/>
    <property type="evidence" value="ECO:0007669"/>
    <property type="project" value="TreeGrafter"/>
</dbReference>
<dbReference type="FunFam" id="2.60.40.3210:FF:000001">
    <property type="entry name" value="Zona pellucida sperm-binding protein 3"/>
    <property type="match status" value="1"/>
</dbReference>
<dbReference type="FunFam" id="2.60.40.4100:FF:000002">
    <property type="entry name" value="Zona pellucida sperm-binding protein 3"/>
    <property type="match status" value="1"/>
</dbReference>
<dbReference type="GeneID" id="113159245"/>
<dbReference type="PANTHER" id="PTHR11576:SF16">
    <property type="entry name" value="ZONA PELLUCIDA SPERM-BINDING PROTEIN 3"/>
    <property type="match status" value="1"/>
</dbReference>
<evidence type="ECO:0000313" key="19">
    <source>
        <dbReference type="Ensembl" id="ENSATEP00000053459.1"/>
    </source>
</evidence>
<keyword evidence="9" id="KW-0812">Transmembrane</keyword>
<evidence type="ECO:0000256" key="4">
    <source>
        <dbReference type="ARBA" id="ARBA00017980"/>
    </source>
</evidence>
<evidence type="ECO:0000256" key="14">
    <source>
        <dbReference type="ARBA" id="ARBA00023180"/>
    </source>
</evidence>
<feature type="region of interest" description="Disordered" evidence="16">
    <location>
        <begin position="48"/>
        <end position="90"/>
    </location>
</feature>
<dbReference type="SMART" id="SM00241">
    <property type="entry name" value="ZP"/>
    <property type="match status" value="1"/>
</dbReference>
<dbReference type="InterPro" id="IPR055356">
    <property type="entry name" value="ZP-N"/>
</dbReference>
<evidence type="ECO:0000256" key="13">
    <source>
        <dbReference type="ARBA" id="ARBA00023157"/>
    </source>
</evidence>
<evidence type="ECO:0000256" key="12">
    <source>
        <dbReference type="ARBA" id="ARBA00023136"/>
    </source>
</evidence>
<sequence>MKIHQQTLYILWSVLSLGFLSCAADTHETFTRRKTGFKLSAPKSKLVKLSSRGHSSPSSTSPLSPLRSWGVHSFPPPPTPRSLRPGKAKANTRSHFAHLPDVSVTCSVSDFVVRVKPAFYGLGADAEELKLGSDCKSNGVLRPYGDLLFTYPLTACDAVRELPPGYLVYKLVLHYRPSHKRFPSRARRMDVDIECRFERNHHVYQLAVKPTWQTADLRKLLKGRPSEFQIDLMDDSWSEPAKSKVYHAGKMLNFQVSALHHHTGGQLYISSCYAAPSSGANPSVKYAIIDNLGCMVDSKSDPGSQFVSRTDNTLRFSLKAFQFTAYPDTEISVHCKLSITSEGPDPAHKSCTYRGNRWKALTGDNSICDCCDSQCVTSKPRRGAFEGTASSWSLLVSDQSHTDEDLGKSIEDETRINHHTDEMHSHESLWERTAVVKKDGEDEEEQGYVEEVFDEDEEGSITRGGMTEPDLDKLAFRNRLLGEGWEATGEEGPGNEAEDFVEREEQEERSEGREAEQVIHVNQKNSEAVDLWTQVEQQKAGIQRELWENSKYIVSGEEDERTVSEVEWMEDDDDDDHHDHHLADDGETTWYFTWR</sequence>
<evidence type="ECO:0000256" key="15">
    <source>
        <dbReference type="ARBA" id="ARBA00030824"/>
    </source>
</evidence>
<reference evidence="19" key="3">
    <citation type="submission" date="2025-09" db="UniProtKB">
        <authorList>
            <consortium name="Ensembl"/>
        </authorList>
    </citation>
    <scope>IDENTIFICATION</scope>
</reference>
<dbReference type="Pfam" id="PF23344">
    <property type="entry name" value="ZP-N"/>
    <property type="match status" value="1"/>
</dbReference>
<dbReference type="AlphaFoldDB" id="A0A7N6AUU5"/>
<keyword evidence="14" id="KW-0325">Glycoprotein</keyword>
<protein>
    <recommendedName>
        <fullName evidence="4">Zona pellucida sperm-binding protein 3</fullName>
    </recommendedName>
    <alternativeName>
        <fullName evidence="15">Zona pellucida glycoprotein 3</fullName>
    </alternativeName>
</protein>
<feature type="compositionally biased region" description="Low complexity" evidence="16">
    <location>
        <begin position="49"/>
        <end position="68"/>
    </location>
</feature>
<reference evidence="19" key="2">
    <citation type="submission" date="2025-08" db="UniProtKB">
        <authorList>
            <consortium name="Ensembl"/>
        </authorList>
    </citation>
    <scope>IDENTIFICATION</scope>
</reference>
<accession>A0A7N6AUU5</accession>
<dbReference type="InterPro" id="IPR001507">
    <property type="entry name" value="ZP_dom"/>
</dbReference>
<dbReference type="InterPro" id="IPR042235">
    <property type="entry name" value="ZP-C_dom"/>
</dbReference>
<dbReference type="PROSITE" id="PS51034">
    <property type="entry name" value="ZP_2"/>
    <property type="match status" value="1"/>
</dbReference>
<dbReference type="Pfam" id="PF00100">
    <property type="entry name" value="Zona_pellucida"/>
    <property type="match status" value="1"/>
</dbReference>
<evidence type="ECO:0000256" key="6">
    <source>
        <dbReference type="ARBA" id="ARBA00022525"/>
    </source>
</evidence>
<evidence type="ECO:0000256" key="16">
    <source>
        <dbReference type="SAM" id="MobiDB-lite"/>
    </source>
</evidence>
<feature type="compositionally biased region" description="Acidic residues" evidence="16">
    <location>
        <begin position="496"/>
        <end position="508"/>
    </location>
</feature>
<evidence type="ECO:0000256" key="1">
    <source>
        <dbReference type="ARBA" id="ARBA00004251"/>
    </source>
</evidence>
<evidence type="ECO:0000256" key="8">
    <source>
        <dbReference type="ARBA" id="ARBA00022685"/>
    </source>
</evidence>
<evidence type="ECO:0000256" key="11">
    <source>
        <dbReference type="ARBA" id="ARBA00022989"/>
    </source>
</evidence>
<dbReference type="PROSITE" id="PS51257">
    <property type="entry name" value="PROKAR_LIPOPROTEIN"/>
    <property type="match status" value="1"/>
</dbReference>
<dbReference type="Gene3D" id="2.60.40.3210">
    <property type="entry name" value="Zona pellucida, ZP-N domain"/>
    <property type="match status" value="1"/>
</dbReference>
<dbReference type="GO" id="GO:0005886">
    <property type="term" value="C:plasma membrane"/>
    <property type="evidence" value="ECO:0007669"/>
    <property type="project" value="UniProtKB-SubCell"/>
</dbReference>
<feature type="region of interest" description="Disordered" evidence="16">
    <location>
        <begin position="485"/>
        <end position="515"/>
    </location>
</feature>
<dbReference type="OrthoDB" id="8957685at2759"/>
<keyword evidence="8" id="KW-0165">Cleavage on pair of basic residues</keyword>
<keyword evidence="7" id="KW-0272">Extracellular matrix</keyword>
<keyword evidence="11" id="KW-1133">Transmembrane helix</keyword>
<evidence type="ECO:0000256" key="7">
    <source>
        <dbReference type="ARBA" id="ARBA00022530"/>
    </source>
</evidence>
<reference evidence="19" key="1">
    <citation type="submission" date="2021-04" db="EMBL/GenBank/DDBJ databases">
        <authorList>
            <consortium name="Wellcome Sanger Institute Data Sharing"/>
        </authorList>
    </citation>
    <scope>NUCLEOTIDE SEQUENCE [LARGE SCALE GENOMIC DNA]</scope>
</reference>
<organism evidence="19 20">
    <name type="scientific">Anabas testudineus</name>
    <name type="common">Climbing perch</name>
    <name type="synonym">Anthias testudineus</name>
    <dbReference type="NCBI Taxonomy" id="64144"/>
    <lineage>
        <taxon>Eukaryota</taxon>
        <taxon>Metazoa</taxon>
        <taxon>Chordata</taxon>
        <taxon>Craniata</taxon>
        <taxon>Vertebrata</taxon>
        <taxon>Euteleostomi</taxon>
        <taxon>Actinopterygii</taxon>
        <taxon>Neopterygii</taxon>
        <taxon>Teleostei</taxon>
        <taxon>Neoteleostei</taxon>
        <taxon>Acanthomorphata</taxon>
        <taxon>Anabantaria</taxon>
        <taxon>Anabantiformes</taxon>
        <taxon>Anabantoidei</taxon>
        <taxon>Anabantidae</taxon>
        <taxon>Anabas</taxon>
    </lineage>
</organism>
<feature type="signal peptide" evidence="17">
    <location>
        <begin position="1"/>
        <end position="24"/>
    </location>
</feature>
<proteinExistence type="inferred from homology"/>
<comment type="similarity">
    <text evidence="3">Belongs to the ZP domain family. ZPC subfamily.</text>
</comment>
<feature type="chain" id="PRO_5031335669" description="Zona pellucida sperm-binding protein 3" evidence="17">
    <location>
        <begin position="25"/>
        <end position="595"/>
    </location>
</feature>
<dbReference type="GO" id="GO:2000344">
    <property type="term" value="P:positive regulation of acrosome reaction"/>
    <property type="evidence" value="ECO:0007669"/>
    <property type="project" value="TreeGrafter"/>
</dbReference>
<evidence type="ECO:0000259" key="18">
    <source>
        <dbReference type="PROSITE" id="PS51034"/>
    </source>
</evidence>
<evidence type="ECO:0000256" key="2">
    <source>
        <dbReference type="ARBA" id="ARBA00004498"/>
    </source>
</evidence>
<evidence type="ECO:0000256" key="3">
    <source>
        <dbReference type="ARBA" id="ARBA00006735"/>
    </source>
</evidence>
<dbReference type="Ensembl" id="ENSATET00000068959.2">
    <property type="protein sequence ID" value="ENSATEP00000053459.1"/>
    <property type="gene ID" value="ENSATEG00000028812.2"/>
</dbReference>
<evidence type="ECO:0000256" key="10">
    <source>
        <dbReference type="ARBA" id="ARBA00022729"/>
    </source>
</evidence>
<dbReference type="GO" id="GO:0032190">
    <property type="term" value="F:acrosin binding"/>
    <property type="evidence" value="ECO:0007669"/>
    <property type="project" value="TreeGrafter"/>
</dbReference>
<dbReference type="RefSeq" id="XP_026211629.1">
    <property type="nucleotide sequence ID" value="XM_026355844.1"/>
</dbReference>
<dbReference type="Gene3D" id="2.60.40.4100">
    <property type="entry name" value="Zona pellucida, ZP-C domain"/>
    <property type="match status" value="1"/>
</dbReference>
<evidence type="ECO:0000313" key="20">
    <source>
        <dbReference type="Proteomes" id="UP000265040"/>
    </source>
</evidence>
<keyword evidence="10 17" id="KW-0732">Signal</keyword>
<dbReference type="Proteomes" id="UP000265040">
    <property type="component" value="Chromosome 12"/>
</dbReference>